<dbReference type="GO" id="GO:0003689">
    <property type="term" value="F:DNA clamp loader activity"/>
    <property type="evidence" value="ECO:0007669"/>
    <property type="project" value="TreeGrafter"/>
</dbReference>
<evidence type="ECO:0000259" key="9">
    <source>
        <dbReference type="Pfam" id="PF00004"/>
    </source>
</evidence>
<evidence type="ECO:0000256" key="3">
    <source>
        <dbReference type="ARBA" id="ARBA00022741"/>
    </source>
</evidence>
<dbReference type="GO" id="GO:0006281">
    <property type="term" value="P:DNA repair"/>
    <property type="evidence" value="ECO:0007669"/>
    <property type="project" value="InterPro"/>
</dbReference>
<dbReference type="GO" id="GO:0033314">
    <property type="term" value="P:mitotic DNA replication checkpoint signaling"/>
    <property type="evidence" value="ECO:0007669"/>
    <property type="project" value="TreeGrafter"/>
</dbReference>
<keyword evidence="11" id="KW-1185">Reference proteome</keyword>
<dbReference type="GO" id="GO:0005524">
    <property type="term" value="F:ATP binding"/>
    <property type="evidence" value="ECO:0007669"/>
    <property type="project" value="UniProtKB-KW"/>
</dbReference>
<keyword evidence="4" id="KW-0227">DNA damage</keyword>
<proteinExistence type="inferred from homology"/>
<keyword evidence="7" id="KW-0131">Cell cycle</keyword>
<feature type="region of interest" description="Disordered" evidence="8">
    <location>
        <begin position="319"/>
        <end position="338"/>
    </location>
</feature>
<comment type="similarity">
    <text evidence="2">Belongs to the rad17/RAD24 family.</text>
</comment>
<dbReference type="InterPro" id="IPR027417">
    <property type="entry name" value="P-loop_NTPase"/>
</dbReference>
<dbReference type="OrthoDB" id="9996895at2759"/>
<reference evidence="11" key="1">
    <citation type="journal article" date="2014" name="Nat. Genet.">
        <title>A reference genome for common bean and genome-wide analysis of dual domestications.</title>
        <authorList>
            <person name="Schmutz J."/>
            <person name="McClean P.E."/>
            <person name="Mamidi S."/>
            <person name="Wu G.A."/>
            <person name="Cannon S.B."/>
            <person name="Grimwood J."/>
            <person name="Jenkins J."/>
            <person name="Shu S."/>
            <person name="Song Q."/>
            <person name="Chavarro C."/>
            <person name="Torres-Torres M."/>
            <person name="Geffroy V."/>
            <person name="Moghaddam S.M."/>
            <person name="Gao D."/>
            <person name="Abernathy B."/>
            <person name="Barry K."/>
            <person name="Blair M."/>
            <person name="Brick M.A."/>
            <person name="Chovatia M."/>
            <person name="Gepts P."/>
            <person name="Goodstein D.M."/>
            <person name="Gonzales M."/>
            <person name="Hellsten U."/>
            <person name="Hyten D.L."/>
            <person name="Jia G."/>
            <person name="Kelly J.D."/>
            <person name="Kudrna D."/>
            <person name="Lee R."/>
            <person name="Richard M.M."/>
            <person name="Miklas P.N."/>
            <person name="Osorno J.M."/>
            <person name="Rodrigues J."/>
            <person name="Thareau V."/>
            <person name="Urrea C.A."/>
            <person name="Wang M."/>
            <person name="Yu Y."/>
            <person name="Zhang M."/>
            <person name="Wing R.A."/>
            <person name="Cregan P.B."/>
            <person name="Rokhsar D.S."/>
            <person name="Jackson S.A."/>
        </authorList>
    </citation>
    <scope>NUCLEOTIDE SEQUENCE [LARGE SCALE GENOMIC DNA]</scope>
    <source>
        <strain evidence="11">cv. G19833</strain>
    </source>
</reference>
<evidence type="ECO:0000256" key="6">
    <source>
        <dbReference type="ARBA" id="ARBA00023242"/>
    </source>
</evidence>
<dbReference type="GO" id="GO:0016887">
    <property type="term" value="F:ATP hydrolysis activity"/>
    <property type="evidence" value="ECO:0007669"/>
    <property type="project" value="InterPro"/>
</dbReference>
<feature type="domain" description="ATPase AAA-type core" evidence="9">
    <location>
        <begin position="348"/>
        <end position="395"/>
    </location>
</feature>
<evidence type="ECO:0000313" key="10">
    <source>
        <dbReference type="EMBL" id="ESW13051.1"/>
    </source>
</evidence>
<keyword evidence="3" id="KW-0547">Nucleotide-binding</keyword>
<keyword evidence="6" id="KW-0539">Nucleus</keyword>
<feature type="compositionally biased region" description="Basic and acidic residues" evidence="8">
    <location>
        <begin position="328"/>
        <end position="338"/>
    </location>
</feature>
<dbReference type="InterPro" id="IPR004582">
    <property type="entry name" value="Checkpoint_prot_Rad17_Rad24"/>
</dbReference>
<evidence type="ECO:0000256" key="1">
    <source>
        <dbReference type="ARBA" id="ARBA00004123"/>
    </source>
</evidence>
<dbReference type="EMBL" id="CM002295">
    <property type="protein sequence ID" value="ESW13051.1"/>
    <property type="molecule type" value="Genomic_DNA"/>
</dbReference>
<dbReference type="FunFam" id="1.10.8.60:FF:000116">
    <property type="entry name" value="p-loop containing nucleoside triphosphate hydrolase superfamily protein"/>
    <property type="match status" value="1"/>
</dbReference>
<name>V7B999_PHAVU</name>
<feature type="region of interest" description="Disordered" evidence="8">
    <location>
        <begin position="1"/>
        <end position="70"/>
    </location>
</feature>
<dbReference type="Proteomes" id="UP000000226">
    <property type="component" value="Chromosome 8"/>
</dbReference>
<sequence length="1156" mass="128629">MKDPNTPNRMQKVDTDSPACGSSKMNTPAKLTPRKRISKNNTPKKNSTPRKTSTPNKTPKKTGSVVASPGSAQKIDLRLEAKLSAEVYAKVYAGLKIHPFFSLWKEENERQRALLAARKKGKGIGASSHVFENVQDDASPIDWSDWTFLDNTTVAYSGENSNLPFMEGSVESLNLDNIPSASRLSSASIIKNVMSCPSQLSIQPDSMLKISPPNSVVLEKAECHLKSKDVKVDLGLEVNENTFSGHMGLFKRPDSEPQCKFLQASMRSYYHGSEGNNSSLWMHKYKPTKAFEVCGNEEAINFLSDWLDLWHKRLYQSRKSSSNKGQSKRQDDGADSEDIHESPLQSVLLVTGPIGSGKSAAVYACAQEQGFNVLEINASSCRNGAAITAIKNKLEEPSAGKITSCFKPVKSLPAAKKMDDWAIASSSIDEPRQTLILVEDVGIIFPEDRGFITAIQHFSATAKWPIILTSDRNNGGLPNNFARLHVSFSFPLREELLCHMYKVCITEEVNTNPLLLKKFIQSCDGDIRKTIMQLQFWFQSKKHSKDRKVPKVYGLLPFDLEACHKIIPKILPWSYPSELSQLIEKEVAKSIATMDENSCLQGSVNQELDINERKKDLDVKCMNTDYLEAKVKRIKRSLTYHNGVESQHSAISEFSNCSGSPVTSSWQEGQSKLGSEKDPHNAHSLDVHEEVYKTHSLESNSEYLSKFQMNQNYPSTSFYASCSIPETTIQKGIKPLSGSVSCCHAGPVEVSLNNEQTPITLSVCQSLDKLPQNSDPFANTEIPESSSTKAAVQNFRDGNTKTTTVSNVIDERSHADFISNSKFLDSRTPITLSVCQSLDKLPQNSDPFANTEIPESSSTKAAVQNFRDGNTKTTTVSNVIDERSHADFISNSKFLDSSPSVPMDMIEKLWRELRICQKDLGQHANSEQLNVSQVLRLTSGLTDLISEADLLFHNHQQKQCGLMEPPVTLFDEATKSWYDEQVMMSTVAAHGFSFYAKHISDVGSEFGCKNEVDLISEMLASTTNVMALGKLSRQDQTKSTSIYDNKLLEMNDPTIDTNRTSFSKVIRSIIPARSLLSMKGLAFSEYMSSLRQISISEGFRISHGSENVKKRRRVGPHYLSKGRMKLTPEDISVVCKGGLYRKIYSQYIANMERKPA</sequence>
<evidence type="ECO:0000256" key="5">
    <source>
        <dbReference type="ARBA" id="ARBA00022840"/>
    </source>
</evidence>
<evidence type="ECO:0000313" key="11">
    <source>
        <dbReference type="Proteomes" id="UP000000226"/>
    </source>
</evidence>
<dbReference type="GO" id="GO:0003682">
    <property type="term" value="F:chromatin binding"/>
    <property type="evidence" value="ECO:0007669"/>
    <property type="project" value="TreeGrafter"/>
</dbReference>
<organism evidence="10 11">
    <name type="scientific">Phaseolus vulgaris</name>
    <name type="common">Kidney bean</name>
    <name type="synonym">French bean</name>
    <dbReference type="NCBI Taxonomy" id="3885"/>
    <lineage>
        <taxon>Eukaryota</taxon>
        <taxon>Viridiplantae</taxon>
        <taxon>Streptophyta</taxon>
        <taxon>Embryophyta</taxon>
        <taxon>Tracheophyta</taxon>
        <taxon>Spermatophyta</taxon>
        <taxon>Magnoliopsida</taxon>
        <taxon>eudicotyledons</taxon>
        <taxon>Gunneridae</taxon>
        <taxon>Pentapetalae</taxon>
        <taxon>rosids</taxon>
        <taxon>fabids</taxon>
        <taxon>Fabales</taxon>
        <taxon>Fabaceae</taxon>
        <taxon>Papilionoideae</taxon>
        <taxon>50 kb inversion clade</taxon>
        <taxon>NPAAA clade</taxon>
        <taxon>indigoferoid/millettioid clade</taxon>
        <taxon>Phaseoleae</taxon>
        <taxon>Phaseolus</taxon>
    </lineage>
</organism>
<dbReference type="GO" id="GO:0005634">
    <property type="term" value="C:nucleus"/>
    <property type="evidence" value="ECO:0007669"/>
    <property type="project" value="UniProtKB-SubCell"/>
</dbReference>
<dbReference type="Gramene" id="ESW13051">
    <property type="protein sequence ID" value="ESW13051"/>
    <property type="gene ID" value="PHAVU_008G163600g"/>
</dbReference>
<dbReference type="Gene3D" id="3.40.50.300">
    <property type="entry name" value="P-loop containing nucleotide triphosphate hydrolases"/>
    <property type="match status" value="1"/>
</dbReference>
<dbReference type="SUPFAM" id="SSF52540">
    <property type="entry name" value="P-loop containing nucleoside triphosphate hydrolases"/>
    <property type="match status" value="1"/>
</dbReference>
<dbReference type="InterPro" id="IPR003959">
    <property type="entry name" value="ATPase_AAA_core"/>
</dbReference>
<dbReference type="GO" id="GO:0000077">
    <property type="term" value="P:DNA damage checkpoint signaling"/>
    <property type="evidence" value="ECO:0007669"/>
    <property type="project" value="TreeGrafter"/>
</dbReference>
<evidence type="ECO:0000256" key="8">
    <source>
        <dbReference type="SAM" id="MobiDB-lite"/>
    </source>
</evidence>
<accession>V7B999</accession>
<feature type="region of interest" description="Disordered" evidence="8">
    <location>
        <begin position="662"/>
        <end position="681"/>
    </location>
</feature>
<gene>
    <name evidence="10" type="ORF">PHAVU_008G163600g</name>
</gene>
<protein>
    <recommendedName>
        <fullName evidence="9">ATPase AAA-type core domain-containing protein</fullName>
    </recommendedName>
</protein>
<comment type="subcellular location">
    <subcellularLocation>
        <location evidence="1">Nucleus</location>
    </subcellularLocation>
</comment>
<keyword evidence="5" id="KW-0067">ATP-binding</keyword>
<evidence type="ECO:0000256" key="7">
    <source>
        <dbReference type="ARBA" id="ARBA00023306"/>
    </source>
</evidence>
<feature type="compositionally biased region" description="Polar residues" evidence="8">
    <location>
        <begin position="662"/>
        <end position="673"/>
    </location>
</feature>
<dbReference type="Pfam" id="PF00004">
    <property type="entry name" value="AAA"/>
    <property type="match status" value="1"/>
</dbReference>
<dbReference type="PANTHER" id="PTHR12172:SF4">
    <property type="entry name" value="NUCLEOSIDE TRIPHOSPHATE HYDROLASE SUPERFAMILY PROTEIN, PUTATIVE-RELATED"/>
    <property type="match status" value="1"/>
</dbReference>
<dbReference type="STRING" id="3885.V7B999"/>
<dbReference type="AlphaFoldDB" id="V7B999"/>
<dbReference type="PANTHER" id="PTHR12172">
    <property type="entry name" value="CELL CYCLE CHECKPOINT PROTEIN RAD17"/>
    <property type="match status" value="1"/>
</dbReference>
<dbReference type="Gene3D" id="1.10.8.60">
    <property type="match status" value="1"/>
</dbReference>
<feature type="compositionally biased region" description="Low complexity" evidence="8">
    <location>
        <begin position="49"/>
        <end position="64"/>
    </location>
</feature>
<evidence type="ECO:0000256" key="2">
    <source>
        <dbReference type="ARBA" id="ARBA00006168"/>
    </source>
</evidence>
<dbReference type="eggNOG" id="KOG1968">
    <property type="taxonomic scope" value="Eukaryota"/>
</dbReference>
<evidence type="ECO:0000256" key="4">
    <source>
        <dbReference type="ARBA" id="ARBA00022763"/>
    </source>
</evidence>